<evidence type="ECO:0000313" key="9">
    <source>
        <dbReference type="EMBL" id="CDO91718.1"/>
    </source>
</evidence>
<reference evidence="9 10" key="1">
    <citation type="submission" date="2014-03" db="EMBL/GenBank/DDBJ databases">
        <title>The genome of Kluyveromyces dobzhanskii.</title>
        <authorList>
            <person name="Nystedt B."/>
            <person name="Astrom S."/>
        </authorList>
    </citation>
    <scope>NUCLEOTIDE SEQUENCE [LARGE SCALE GENOMIC DNA]</scope>
    <source>
        <strain evidence="9 10">CBS 2104</strain>
    </source>
</reference>
<dbReference type="GO" id="GO:0005737">
    <property type="term" value="C:cytoplasm"/>
    <property type="evidence" value="ECO:0007669"/>
    <property type="project" value="TreeGrafter"/>
</dbReference>
<sequence>MTTGISKTLKYNKQTDKLITFAAGCFWGTEHIYLKHLGNKIIDGKVGYANGSESLKDKPDSVSYERVKKGDTGFAEVYQIAYSPQNASLKEFVDFFFRIHDPTTANAQGPDQGTQYRSAIFAHSEEDLAELKKLKEQWQPKWNNNIVTDVSLIDNFYDAEEYHQLYLNKHPSGYACPTHYVRDL</sequence>
<evidence type="ECO:0000259" key="8">
    <source>
        <dbReference type="Pfam" id="PF01625"/>
    </source>
</evidence>
<evidence type="ECO:0000313" key="10">
    <source>
        <dbReference type="Proteomes" id="UP000031516"/>
    </source>
</evidence>
<name>A0A0A8KYZ4_9SACH</name>
<dbReference type="GO" id="GO:0008113">
    <property type="term" value="F:peptide-methionine (S)-S-oxide reductase activity"/>
    <property type="evidence" value="ECO:0007669"/>
    <property type="project" value="UniProtKB-EC"/>
</dbReference>
<protein>
    <recommendedName>
        <fullName evidence="2">peptide-methionine (S)-S-oxide reductase</fullName>
        <ecNumber evidence="2">1.8.4.11</ecNumber>
    </recommendedName>
    <alternativeName>
        <fullName evidence="5">Peptide-methionine (S)-S-oxide reductase</fullName>
    </alternativeName>
    <alternativeName>
        <fullName evidence="4">Protein-methionine-S-oxide reductase</fullName>
    </alternativeName>
</protein>
<comment type="catalytic activity">
    <reaction evidence="6">
        <text>L-methionyl-[protein] + [thioredoxin]-disulfide + H2O = L-methionyl-(S)-S-oxide-[protein] + [thioredoxin]-dithiol</text>
        <dbReference type="Rhea" id="RHEA:14217"/>
        <dbReference type="Rhea" id="RHEA-COMP:10698"/>
        <dbReference type="Rhea" id="RHEA-COMP:10700"/>
        <dbReference type="Rhea" id="RHEA-COMP:12313"/>
        <dbReference type="Rhea" id="RHEA-COMP:12315"/>
        <dbReference type="ChEBI" id="CHEBI:15377"/>
        <dbReference type="ChEBI" id="CHEBI:16044"/>
        <dbReference type="ChEBI" id="CHEBI:29950"/>
        <dbReference type="ChEBI" id="CHEBI:44120"/>
        <dbReference type="ChEBI" id="CHEBI:50058"/>
        <dbReference type="EC" id="1.8.4.11"/>
    </reaction>
</comment>
<dbReference type="EMBL" id="CCBQ010000001">
    <property type="protein sequence ID" value="CDO91718.1"/>
    <property type="molecule type" value="Genomic_DNA"/>
</dbReference>
<dbReference type="InterPro" id="IPR050162">
    <property type="entry name" value="MsrA_MetSO_reductase"/>
</dbReference>
<gene>
    <name evidence="9" type="ORF">KLDO_g50</name>
</gene>
<dbReference type="Pfam" id="PF01625">
    <property type="entry name" value="PMSR"/>
    <property type="match status" value="1"/>
</dbReference>
<dbReference type="SUPFAM" id="SSF55068">
    <property type="entry name" value="Peptide methionine sulfoxide reductase"/>
    <property type="match status" value="1"/>
</dbReference>
<feature type="domain" description="Peptide methionine sulphoxide reductase MsrA" evidence="8">
    <location>
        <begin position="19"/>
        <end position="175"/>
    </location>
</feature>
<proteinExistence type="inferred from homology"/>
<comment type="catalytic activity">
    <reaction evidence="7">
        <text>[thioredoxin]-disulfide + L-methionine + H2O = L-methionine (S)-S-oxide + [thioredoxin]-dithiol</text>
        <dbReference type="Rhea" id="RHEA:19993"/>
        <dbReference type="Rhea" id="RHEA-COMP:10698"/>
        <dbReference type="Rhea" id="RHEA-COMP:10700"/>
        <dbReference type="ChEBI" id="CHEBI:15377"/>
        <dbReference type="ChEBI" id="CHEBI:29950"/>
        <dbReference type="ChEBI" id="CHEBI:50058"/>
        <dbReference type="ChEBI" id="CHEBI:57844"/>
        <dbReference type="ChEBI" id="CHEBI:58772"/>
        <dbReference type="EC" id="1.8.4.11"/>
    </reaction>
</comment>
<dbReference type="NCBIfam" id="TIGR00401">
    <property type="entry name" value="msrA"/>
    <property type="match status" value="1"/>
</dbReference>
<evidence type="ECO:0000256" key="7">
    <source>
        <dbReference type="ARBA" id="ARBA00048782"/>
    </source>
</evidence>
<comment type="caution">
    <text evidence="9">The sequence shown here is derived from an EMBL/GenBank/DDBJ whole genome shotgun (WGS) entry which is preliminary data.</text>
</comment>
<evidence type="ECO:0000256" key="1">
    <source>
        <dbReference type="ARBA" id="ARBA00005591"/>
    </source>
</evidence>
<evidence type="ECO:0000256" key="6">
    <source>
        <dbReference type="ARBA" id="ARBA00047806"/>
    </source>
</evidence>
<keyword evidence="10" id="KW-1185">Reference proteome</keyword>
<accession>A0A0A8KYZ4</accession>
<comment type="similarity">
    <text evidence="1">Belongs to the MsrA Met sulfoxide reductase family.</text>
</comment>
<evidence type="ECO:0000256" key="3">
    <source>
        <dbReference type="ARBA" id="ARBA00023002"/>
    </source>
</evidence>
<dbReference type="InterPro" id="IPR036509">
    <property type="entry name" value="Met_Sox_Rdtase_MsrA_sf"/>
</dbReference>
<evidence type="ECO:0000256" key="2">
    <source>
        <dbReference type="ARBA" id="ARBA00012502"/>
    </source>
</evidence>
<dbReference type="Proteomes" id="UP000031516">
    <property type="component" value="Unassembled WGS sequence"/>
</dbReference>
<dbReference type="OrthoDB" id="77405at2759"/>
<dbReference type="GO" id="GO:0034599">
    <property type="term" value="P:cellular response to oxidative stress"/>
    <property type="evidence" value="ECO:0007669"/>
    <property type="project" value="TreeGrafter"/>
</dbReference>
<dbReference type="AlphaFoldDB" id="A0A0A8KYZ4"/>
<dbReference type="PANTHER" id="PTHR42799:SF2">
    <property type="entry name" value="MITOCHONDRIAL PEPTIDE METHIONINE SULFOXIDE REDUCTASE"/>
    <property type="match status" value="1"/>
</dbReference>
<evidence type="ECO:0000256" key="4">
    <source>
        <dbReference type="ARBA" id="ARBA00030273"/>
    </source>
</evidence>
<dbReference type="Gene3D" id="3.30.1060.10">
    <property type="entry name" value="Peptide methionine sulphoxide reductase MsrA"/>
    <property type="match status" value="1"/>
</dbReference>
<dbReference type="PANTHER" id="PTHR42799">
    <property type="entry name" value="MITOCHONDRIAL PEPTIDE METHIONINE SULFOXIDE REDUCTASE"/>
    <property type="match status" value="1"/>
</dbReference>
<evidence type="ECO:0000256" key="5">
    <source>
        <dbReference type="ARBA" id="ARBA00030643"/>
    </source>
</evidence>
<dbReference type="InterPro" id="IPR002569">
    <property type="entry name" value="Met_Sox_Rdtase_MsrA_dom"/>
</dbReference>
<keyword evidence="3" id="KW-0560">Oxidoreductase</keyword>
<dbReference type="HAMAP" id="MF_01401">
    <property type="entry name" value="MsrA"/>
    <property type="match status" value="1"/>
</dbReference>
<organism evidence="9 10">
    <name type="scientific">Kluyveromyces dobzhanskii CBS 2104</name>
    <dbReference type="NCBI Taxonomy" id="1427455"/>
    <lineage>
        <taxon>Eukaryota</taxon>
        <taxon>Fungi</taxon>
        <taxon>Dikarya</taxon>
        <taxon>Ascomycota</taxon>
        <taxon>Saccharomycotina</taxon>
        <taxon>Saccharomycetes</taxon>
        <taxon>Saccharomycetales</taxon>
        <taxon>Saccharomycetaceae</taxon>
        <taxon>Kluyveromyces</taxon>
    </lineage>
</organism>
<dbReference type="EC" id="1.8.4.11" evidence="2"/>